<dbReference type="AlphaFoldDB" id="A0A1Y5QCB5"/>
<dbReference type="EMBL" id="FLTS01000001">
    <property type="protein sequence ID" value="SBV37814.1"/>
    <property type="molecule type" value="Genomic_DNA"/>
</dbReference>
<organism evidence="2">
    <name type="scientific">uncultured Stenotrophomonas sp</name>
    <dbReference type="NCBI Taxonomy" id="165438"/>
    <lineage>
        <taxon>Bacteria</taxon>
        <taxon>Pseudomonadati</taxon>
        <taxon>Pseudomonadota</taxon>
        <taxon>Gammaproteobacteria</taxon>
        <taxon>Lysobacterales</taxon>
        <taxon>Lysobacteraceae</taxon>
        <taxon>Stenotrophomonas</taxon>
        <taxon>environmental samples</taxon>
    </lineage>
</organism>
<name>A0A1Y5QCB5_9GAMM</name>
<keyword evidence="1" id="KW-1133">Transmembrane helix</keyword>
<keyword evidence="1" id="KW-0472">Membrane</keyword>
<sequence length="91" mass="9829">MSAITLPVEESFATGRHDKTLVLLVCAGWIWAGLYAGATATPSEVSATPHRTVTTRRGSLQLGAGRYAMSTRSLQRAARWLSRQGITVREA</sequence>
<accession>A0A1Y5QCB5</accession>
<reference evidence="2" key="1">
    <citation type="submission" date="2016-03" db="EMBL/GenBank/DDBJ databases">
        <authorList>
            <person name="Ploux O."/>
        </authorList>
    </citation>
    <scope>NUCLEOTIDE SEQUENCE</scope>
    <source>
        <strain evidence="2">UC10</strain>
    </source>
</reference>
<proteinExistence type="predicted"/>
<evidence type="ECO:0000256" key="1">
    <source>
        <dbReference type="SAM" id="Phobius"/>
    </source>
</evidence>
<gene>
    <name evidence="2" type="ORF">STPYR_12757</name>
</gene>
<protein>
    <submittedName>
        <fullName evidence="2">Uncharacterized protein</fullName>
    </submittedName>
</protein>
<keyword evidence="1" id="KW-0812">Transmembrane</keyword>
<evidence type="ECO:0000313" key="2">
    <source>
        <dbReference type="EMBL" id="SBV37814.1"/>
    </source>
</evidence>
<feature type="transmembrane region" description="Helical" evidence="1">
    <location>
        <begin position="21"/>
        <end position="38"/>
    </location>
</feature>